<feature type="transmembrane region" description="Helical" evidence="1">
    <location>
        <begin position="89"/>
        <end position="119"/>
    </location>
</feature>
<accession>A0A087AT42</accession>
<dbReference type="Gene3D" id="3.30.565.10">
    <property type="entry name" value="Histidine kinase-like ATPase, C-terminal domain"/>
    <property type="match status" value="1"/>
</dbReference>
<evidence type="ECO:0000256" key="1">
    <source>
        <dbReference type="SAM" id="Phobius"/>
    </source>
</evidence>
<evidence type="ECO:0000313" key="3">
    <source>
        <dbReference type="Proteomes" id="UP000029067"/>
    </source>
</evidence>
<dbReference type="AlphaFoldDB" id="A0A087AT42"/>
<name>A0A087AT42_9BIFI</name>
<keyword evidence="2" id="KW-0418">Kinase</keyword>
<dbReference type="GO" id="GO:0016301">
    <property type="term" value="F:kinase activity"/>
    <property type="evidence" value="ECO:0007669"/>
    <property type="project" value="UniProtKB-KW"/>
</dbReference>
<keyword evidence="3" id="KW-1185">Reference proteome</keyword>
<gene>
    <name evidence="2" type="ORF">BCUN_1847</name>
</gene>
<dbReference type="EMBL" id="JGYV01000014">
    <property type="protein sequence ID" value="KFI61942.1"/>
    <property type="molecule type" value="Genomic_DNA"/>
</dbReference>
<keyword evidence="1" id="KW-0472">Membrane</keyword>
<keyword evidence="2" id="KW-0808">Transferase</keyword>
<evidence type="ECO:0000313" key="2">
    <source>
        <dbReference type="EMBL" id="KFI61942.1"/>
    </source>
</evidence>
<dbReference type="eggNOG" id="COG4585">
    <property type="taxonomic scope" value="Bacteria"/>
</dbReference>
<protein>
    <submittedName>
        <fullName evidence="2">Signal transduction histidine kinase-like protein</fullName>
    </submittedName>
</protein>
<feature type="transmembrane region" description="Helical" evidence="1">
    <location>
        <begin position="139"/>
        <end position="160"/>
    </location>
</feature>
<keyword evidence="1" id="KW-0812">Transmembrane</keyword>
<dbReference type="Proteomes" id="UP000029067">
    <property type="component" value="Unassembled WGS sequence"/>
</dbReference>
<comment type="caution">
    <text evidence="2">The sequence shown here is derived from an EMBL/GenBank/DDBJ whole genome shotgun (WGS) entry which is preliminary data.</text>
</comment>
<dbReference type="RefSeq" id="WP_152598122.1">
    <property type="nucleotide sequence ID" value="NZ_JGYV01000014.1"/>
</dbReference>
<feature type="transmembrane region" description="Helical" evidence="1">
    <location>
        <begin position="61"/>
        <end position="82"/>
    </location>
</feature>
<dbReference type="STRING" id="1688.BCUN_1847"/>
<keyword evidence="1" id="KW-1133">Transmembrane helix</keyword>
<proteinExistence type="predicted"/>
<sequence length="366" mass="39809">MNCCDTEAWKRREKSIPRRLLLALGAVWLFSLLAEMMLMGLTSSSASWVMAAVEICAAALLVWKLPVGIVVVLVVWCVGYVLPVTLPGVFVYLGLFAMSVLGYVSLPMALVASLIFVFAECGMTFLPTFGAPQLSWPSILMLNITLVGCSVIGFIVRKVLERARKTTRQQSQAQRTEVSSELHDGVCNDLAYALMLMDEDPASSHAKRAVRKALESAHSSLRLLQQEADAPTVGGRTTSFSLGRLVRENSNRMAAIGLAGTVVISPEIETVQVTGAIKLLMEGFVRELFGNLAKYADHAHPYTLLIGTSSHDLHISLTDIPAADPPYRSTGSGLRDYKERIEQLGGSFAVDDTEGMWTLDVSIPCE</sequence>
<reference evidence="2 3" key="1">
    <citation type="submission" date="2014-03" db="EMBL/GenBank/DDBJ databases">
        <title>Genomics of Bifidobacteria.</title>
        <authorList>
            <person name="Ventura M."/>
            <person name="Milani C."/>
            <person name="Lugli G.A."/>
        </authorList>
    </citation>
    <scope>NUCLEOTIDE SEQUENCE [LARGE SCALE GENOMIC DNA]</scope>
    <source>
        <strain evidence="2 3">LMG 10738</strain>
    </source>
</reference>
<dbReference type="OrthoDB" id="3230748at2"/>
<organism evidence="2 3">
    <name type="scientific">Bifidobacterium cuniculi</name>
    <dbReference type="NCBI Taxonomy" id="1688"/>
    <lineage>
        <taxon>Bacteria</taxon>
        <taxon>Bacillati</taxon>
        <taxon>Actinomycetota</taxon>
        <taxon>Actinomycetes</taxon>
        <taxon>Bifidobacteriales</taxon>
        <taxon>Bifidobacteriaceae</taxon>
        <taxon>Bifidobacterium</taxon>
    </lineage>
</organism>
<dbReference type="InterPro" id="IPR036890">
    <property type="entry name" value="HATPase_C_sf"/>
</dbReference>